<dbReference type="EMBL" id="LLXS01000007">
    <property type="protein sequence ID" value="KRG44465.1"/>
    <property type="molecule type" value="Genomic_DNA"/>
</dbReference>
<accession>A0A0R0ATD8</accession>
<protein>
    <recommendedName>
        <fullName evidence="3">DUF2946 domain-containing protein</fullName>
    </recommendedName>
</protein>
<evidence type="ECO:0000313" key="1">
    <source>
        <dbReference type="EMBL" id="KRG44465.1"/>
    </source>
</evidence>
<name>A0A0R0ATD8_9GAMM</name>
<dbReference type="AlphaFoldDB" id="A0A0R0ATD8"/>
<reference evidence="1 2" key="1">
    <citation type="submission" date="2015-10" db="EMBL/GenBank/DDBJ databases">
        <title>Genome sequencing and analysis of members of genus Stenotrophomonas.</title>
        <authorList>
            <person name="Patil P.P."/>
            <person name="Midha S."/>
            <person name="Patil P.B."/>
        </authorList>
    </citation>
    <scope>NUCLEOTIDE SEQUENCE [LARGE SCALE GENOMIC DNA]</scope>
    <source>
        <strain evidence="1 2">JCM 9942</strain>
    </source>
</reference>
<gene>
    <name evidence="1" type="ORF">ARC78_04755</name>
</gene>
<keyword evidence="2" id="KW-1185">Reference proteome</keyword>
<dbReference type="OrthoDB" id="6039269at2"/>
<comment type="caution">
    <text evidence="1">The sequence shown here is derived from an EMBL/GenBank/DDBJ whole genome shotgun (WGS) entry which is preliminary data.</text>
</comment>
<evidence type="ECO:0000313" key="2">
    <source>
        <dbReference type="Proteomes" id="UP000050836"/>
    </source>
</evidence>
<organism evidence="1 2">
    <name type="scientific">Stenotrophomonas pictorum JCM 9942</name>
    <dbReference type="NCBI Taxonomy" id="1236960"/>
    <lineage>
        <taxon>Bacteria</taxon>
        <taxon>Pseudomonadati</taxon>
        <taxon>Pseudomonadota</taxon>
        <taxon>Gammaproteobacteria</taxon>
        <taxon>Lysobacterales</taxon>
        <taxon>Lysobacteraceae</taxon>
        <taxon>Stenotrophomonas</taxon>
    </lineage>
</organism>
<evidence type="ECO:0008006" key="3">
    <source>
        <dbReference type="Google" id="ProtNLM"/>
    </source>
</evidence>
<dbReference type="RefSeq" id="WP_054657720.1">
    <property type="nucleotide sequence ID" value="NZ_BAZI01000034.1"/>
</dbReference>
<proteinExistence type="predicted"/>
<sequence>MLRTLRHRRLHLLRLLMLALVGIGVFGTSLSAALTDIHMLAHTDIGAGVHEHDDSKLAAAPDAEDSANALLHALVHCVDCHGHGGVLPTVTPAWSVASPPAQQAVVILGTQAVTHPTESLFRPPIAV</sequence>
<dbReference type="Proteomes" id="UP000050836">
    <property type="component" value="Unassembled WGS sequence"/>
</dbReference>